<dbReference type="SUPFAM" id="SSF52402">
    <property type="entry name" value="Adenine nucleotide alpha hydrolases-like"/>
    <property type="match status" value="1"/>
</dbReference>
<dbReference type="Pfam" id="PF00582">
    <property type="entry name" value="Usp"/>
    <property type="match status" value="1"/>
</dbReference>
<dbReference type="Gene3D" id="3.40.50.620">
    <property type="entry name" value="HUPs"/>
    <property type="match status" value="1"/>
</dbReference>
<name>A0ABW1QBH2_9CORY</name>
<feature type="domain" description="UspA" evidence="2">
    <location>
        <begin position="11"/>
        <end position="158"/>
    </location>
</feature>
<comment type="caution">
    <text evidence="3">The sequence shown here is derived from an EMBL/GenBank/DDBJ whole genome shotgun (WGS) entry which is preliminary data.</text>
</comment>
<dbReference type="RefSeq" id="WP_377001333.1">
    <property type="nucleotide sequence ID" value="NZ_JBHSQE010000005.1"/>
</dbReference>
<dbReference type="InterPro" id="IPR006016">
    <property type="entry name" value="UspA"/>
</dbReference>
<dbReference type="PANTHER" id="PTHR31964">
    <property type="entry name" value="ADENINE NUCLEOTIDE ALPHA HYDROLASES-LIKE SUPERFAMILY PROTEIN"/>
    <property type="match status" value="1"/>
</dbReference>
<evidence type="ECO:0000313" key="4">
    <source>
        <dbReference type="Proteomes" id="UP001596244"/>
    </source>
</evidence>
<dbReference type="Proteomes" id="UP001596244">
    <property type="component" value="Unassembled WGS sequence"/>
</dbReference>
<comment type="similarity">
    <text evidence="1">Belongs to the universal stress protein A family.</text>
</comment>
<dbReference type="CDD" id="cd23659">
    <property type="entry name" value="USP_At3g01520-like"/>
    <property type="match status" value="1"/>
</dbReference>
<keyword evidence="4" id="KW-1185">Reference proteome</keyword>
<sequence length="163" mass="17546">MTSPHSPGQPTMLLAFDGSAESRNALEYAARLLLPRRVEILTAWEPVHRTAARAVGVSGLHQAEWVTDAEQDDAAYLRARDTCRAGVDRAVELGLEARAHLVEADTTVWSAICEAAQELRPDVIVTGSRGASRWKSLWQSSTSDGVLHNAGIPVLVVPPVSGE</sequence>
<protein>
    <submittedName>
        <fullName evidence="3">Universal stress protein</fullName>
    </submittedName>
</protein>
<proteinExistence type="inferred from homology"/>
<dbReference type="PRINTS" id="PR01438">
    <property type="entry name" value="UNVRSLSTRESS"/>
</dbReference>
<evidence type="ECO:0000313" key="3">
    <source>
        <dbReference type="EMBL" id="MFC6146726.1"/>
    </source>
</evidence>
<dbReference type="EMBL" id="JBHSQE010000005">
    <property type="protein sequence ID" value="MFC6146726.1"/>
    <property type="molecule type" value="Genomic_DNA"/>
</dbReference>
<evidence type="ECO:0000256" key="1">
    <source>
        <dbReference type="ARBA" id="ARBA00008791"/>
    </source>
</evidence>
<dbReference type="PANTHER" id="PTHR31964:SF113">
    <property type="entry name" value="USPA DOMAIN-CONTAINING PROTEIN"/>
    <property type="match status" value="1"/>
</dbReference>
<organism evidence="3 4">
    <name type="scientific">Corynebacterium nasicanis</name>
    <dbReference type="NCBI Taxonomy" id="1448267"/>
    <lineage>
        <taxon>Bacteria</taxon>
        <taxon>Bacillati</taxon>
        <taxon>Actinomycetota</taxon>
        <taxon>Actinomycetes</taxon>
        <taxon>Mycobacteriales</taxon>
        <taxon>Corynebacteriaceae</taxon>
        <taxon>Corynebacterium</taxon>
    </lineage>
</organism>
<accession>A0ABW1QBH2</accession>
<dbReference type="InterPro" id="IPR014729">
    <property type="entry name" value="Rossmann-like_a/b/a_fold"/>
</dbReference>
<gene>
    <name evidence="3" type="ORF">ACFPUZ_07900</name>
</gene>
<dbReference type="InterPro" id="IPR006015">
    <property type="entry name" value="Universal_stress_UspA"/>
</dbReference>
<evidence type="ECO:0000259" key="2">
    <source>
        <dbReference type="Pfam" id="PF00582"/>
    </source>
</evidence>
<reference evidence="4" key="1">
    <citation type="journal article" date="2019" name="Int. J. Syst. Evol. Microbiol.">
        <title>The Global Catalogue of Microorganisms (GCM) 10K type strain sequencing project: providing services to taxonomists for standard genome sequencing and annotation.</title>
        <authorList>
            <consortium name="The Broad Institute Genomics Platform"/>
            <consortium name="The Broad Institute Genome Sequencing Center for Infectious Disease"/>
            <person name="Wu L."/>
            <person name="Ma J."/>
        </authorList>
    </citation>
    <scope>NUCLEOTIDE SEQUENCE [LARGE SCALE GENOMIC DNA]</scope>
    <source>
        <strain evidence="4">CCUG 51943</strain>
    </source>
</reference>